<dbReference type="Pfam" id="PF00072">
    <property type="entry name" value="Response_reg"/>
    <property type="match status" value="1"/>
</dbReference>
<dbReference type="PROSITE" id="PS50110">
    <property type="entry name" value="RESPONSE_REGULATORY"/>
    <property type="match status" value="1"/>
</dbReference>
<dbReference type="InterPro" id="IPR036390">
    <property type="entry name" value="WH_DNA-bd_sf"/>
</dbReference>
<dbReference type="Pfam" id="PF25213">
    <property type="entry name" value="HVO_A0261_N"/>
    <property type="match status" value="1"/>
</dbReference>
<keyword evidence="1" id="KW-0597">Phosphoprotein</keyword>
<keyword evidence="5" id="KW-1185">Reference proteome</keyword>
<dbReference type="RefSeq" id="WP_316967869.1">
    <property type="nucleotide sequence ID" value="NZ_JARFPL010000002.1"/>
</dbReference>
<evidence type="ECO:0000259" key="3">
    <source>
        <dbReference type="PROSITE" id="PS50110"/>
    </source>
</evidence>
<evidence type="ECO:0000313" key="5">
    <source>
        <dbReference type="Proteomes" id="UP001215956"/>
    </source>
</evidence>
<dbReference type="InterPro" id="IPR011006">
    <property type="entry name" value="CheY-like_superfamily"/>
</dbReference>
<proteinExistence type="predicted"/>
<feature type="compositionally biased region" description="Basic and acidic residues" evidence="2">
    <location>
        <begin position="430"/>
        <end position="451"/>
    </location>
</feature>
<dbReference type="Gene3D" id="1.10.10.10">
    <property type="entry name" value="Winged helix-like DNA-binding domain superfamily/Winged helix DNA-binding domain"/>
    <property type="match status" value="1"/>
</dbReference>
<evidence type="ECO:0000256" key="1">
    <source>
        <dbReference type="PROSITE-ProRule" id="PRU00169"/>
    </source>
</evidence>
<evidence type="ECO:0000313" key="4">
    <source>
        <dbReference type="EMBL" id="MDF0592159.1"/>
    </source>
</evidence>
<organism evidence="4 5">
    <name type="scientific">Candidatus Methanocrinis alkalitolerans</name>
    <dbReference type="NCBI Taxonomy" id="3033395"/>
    <lineage>
        <taxon>Archaea</taxon>
        <taxon>Methanobacteriati</taxon>
        <taxon>Methanobacteriota</taxon>
        <taxon>Stenosarchaea group</taxon>
        <taxon>Methanomicrobia</taxon>
        <taxon>Methanotrichales</taxon>
        <taxon>Methanotrichaceae</taxon>
        <taxon>Methanocrinis</taxon>
    </lineage>
</organism>
<feature type="domain" description="Response regulatory" evidence="3">
    <location>
        <begin position="302"/>
        <end position="421"/>
    </location>
</feature>
<reference evidence="4 5" key="1">
    <citation type="submission" date="2023-03" db="EMBL/GenBank/DDBJ databases">
        <title>Whole genome sequencing of Methanotrichaceae archaeon M04Ac.</title>
        <authorList>
            <person name="Khomyakova M.A."/>
            <person name="Merkel A.Y."/>
            <person name="Slobodkin A.I."/>
        </authorList>
    </citation>
    <scope>NUCLEOTIDE SEQUENCE [LARGE SCALE GENOMIC DNA]</scope>
    <source>
        <strain evidence="4 5">M04Ac</strain>
    </source>
</reference>
<dbReference type="Proteomes" id="UP001215956">
    <property type="component" value="Unassembled WGS sequence"/>
</dbReference>
<dbReference type="SMART" id="SM00448">
    <property type="entry name" value="REC"/>
    <property type="match status" value="1"/>
</dbReference>
<feature type="modified residue" description="4-aspartylphosphate" evidence="1">
    <location>
        <position position="355"/>
    </location>
</feature>
<dbReference type="InterPro" id="IPR013561">
    <property type="entry name" value="FilR1_middle_dom"/>
</dbReference>
<comment type="caution">
    <text evidence="4">The sequence shown here is derived from an EMBL/GenBank/DDBJ whole genome shotgun (WGS) entry which is preliminary data.</text>
</comment>
<dbReference type="InterPro" id="IPR001789">
    <property type="entry name" value="Sig_transdc_resp-reg_receiver"/>
</dbReference>
<feature type="region of interest" description="Disordered" evidence="2">
    <location>
        <begin position="425"/>
        <end position="451"/>
    </location>
</feature>
<evidence type="ECO:0000256" key="2">
    <source>
        <dbReference type="SAM" id="MobiDB-lite"/>
    </source>
</evidence>
<sequence length="451" mass="50210">MREKSVKLVRAFASSELRMNILLCLKNESKDIKDLQAELGGRNTTILHALRDMSDSDLVARDRDGYKLTNLGKLKAGLLSGILRTLNKLEERPGYWLNHDISGIPPVLLERIGMLFQSEIIFSDPSEPLKSHETLKSMLARSKSIRAVLPALIFPNGSDAFISALRRGSCLDLLLTEEVTGFLIASDGVLDPEFKKSFKFDNFRLRLSRDDMKLVLMVTESFVYLGLFREDGVYDIASGTIYTGECAVTWGTKLFEYYADGSVGLGEERLLEMASSQRRVAAEMAGDGHFDGEDPSLDGSEAIILVEDDVGHAALIHRIFEESGSRREFHHLANLRDALRWIEENRGRTFLVIADYLLPDGCGLDLTGNAERPLEVGFPLVILTGYGSEKIAVAAFKSGAMDYVIKDAESMQKLPEIAREALQKWRKRTSRDSAEEGLKSLEAEKASPLKI</sequence>
<dbReference type="InterPro" id="IPR057527">
    <property type="entry name" value="HVO_A0261-like_N"/>
</dbReference>
<name>A0ABT5XBS7_9EURY</name>
<dbReference type="InterPro" id="IPR036388">
    <property type="entry name" value="WH-like_DNA-bd_sf"/>
</dbReference>
<dbReference type="CDD" id="cd00156">
    <property type="entry name" value="REC"/>
    <property type="match status" value="1"/>
</dbReference>
<dbReference type="EMBL" id="JARFPL010000002">
    <property type="protein sequence ID" value="MDF0592159.1"/>
    <property type="molecule type" value="Genomic_DNA"/>
</dbReference>
<dbReference type="Pfam" id="PF08350">
    <property type="entry name" value="FilR1_middle"/>
    <property type="match status" value="1"/>
</dbReference>
<dbReference type="SUPFAM" id="SSF46785">
    <property type="entry name" value="Winged helix' DNA-binding domain"/>
    <property type="match status" value="1"/>
</dbReference>
<gene>
    <name evidence="4" type="ORF">P0O24_00970</name>
</gene>
<dbReference type="SUPFAM" id="SSF52172">
    <property type="entry name" value="CheY-like"/>
    <property type="match status" value="1"/>
</dbReference>
<accession>A0ABT5XBS7</accession>
<dbReference type="Gene3D" id="3.40.50.2300">
    <property type="match status" value="1"/>
</dbReference>
<protein>
    <submittedName>
        <fullName evidence="4">DUF1724 domain-containing protein</fullName>
    </submittedName>
</protein>